<dbReference type="PROSITE" id="PS50991">
    <property type="entry name" value="PYR_CT"/>
    <property type="match status" value="1"/>
</dbReference>
<dbReference type="GO" id="GO:0003852">
    <property type="term" value="F:2-isopropylmalate synthase activity"/>
    <property type="evidence" value="ECO:0007669"/>
    <property type="project" value="TreeGrafter"/>
</dbReference>
<reference evidence="3" key="2">
    <citation type="submission" date="2021-04" db="EMBL/GenBank/DDBJ databases">
        <authorList>
            <person name="Gilroy R."/>
        </authorList>
    </citation>
    <scope>NUCLEOTIDE SEQUENCE</scope>
    <source>
        <strain evidence="3">CHK33-5263</strain>
    </source>
</reference>
<dbReference type="GO" id="GO:0009098">
    <property type="term" value="P:L-leucine biosynthetic process"/>
    <property type="evidence" value="ECO:0007669"/>
    <property type="project" value="TreeGrafter"/>
</dbReference>
<feature type="domain" description="Pyruvate carboxyltransferase" evidence="2">
    <location>
        <begin position="16"/>
        <end position="271"/>
    </location>
</feature>
<dbReference type="Pfam" id="PF00682">
    <property type="entry name" value="HMGL-like"/>
    <property type="match status" value="1"/>
</dbReference>
<dbReference type="PANTHER" id="PTHR10277">
    <property type="entry name" value="HOMOCITRATE SYNTHASE-RELATED"/>
    <property type="match status" value="1"/>
</dbReference>
<sequence>MTEETAGAQPSLRPALKVVDATLRDGGLVNDFRFSDDFVRALYAADLAAGVDYMEVGYKADRDIFDETKFGKWKFCRDEDVAAVLGGRTSRMKLACMADVGRCNFRRDICAKGNSPIDMYRIATYADTIPEAVGMLEYCDRLGYETTVNIMAISMEPYETVKRTLDMLGGSPAKAIYLVDSYGALYPDGVRALAETYLAAGQKYQKEIGIHAHNNQNLAFANTLTCYAAGVNYLDATVSGMGRGAGNCALELLLAYLKGRFDLAPVLAFLEAGHMQRLKEAGAMWGYDLAYLVTGLYNRHPSAAIGYYKNARTDISAFLQEVSSS</sequence>
<dbReference type="CDD" id="cd07944">
    <property type="entry name" value="DRE_TIM_HOA_like"/>
    <property type="match status" value="1"/>
</dbReference>
<evidence type="ECO:0000313" key="4">
    <source>
        <dbReference type="Proteomes" id="UP000824044"/>
    </source>
</evidence>
<evidence type="ECO:0000313" key="3">
    <source>
        <dbReference type="EMBL" id="HIZ24183.1"/>
    </source>
</evidence>
<reference evidence="3" key="1">
    <citation type="journal article" date="2021" name="PeerJ">
        <title>Extensive microbial diversity within the chicken gut microbiome revealed by metagenomics and culture.</title>
        <authorList>
            <person name="Gilroy R."/>
            <person name="Ravi A."/>
            <person name="Getino M."/>
            <person name="Pursley I."/>
            <person name="Horton D.L."/>
            <person name="Alikhan N.F."/>
            <person name="Baker D."/>
            <person name="Gharbi K."/>
            <person name="Hall N."/>
            <person name="Watson M."/>
            <person name="Adriaenssens E.M."/>
            <person name="Foster-Nyarko E."/>
            <person name="Jarju S."/>
            <person name="Secka A."/>
            <person name="Antonio M."/>
            <person name="Oren A."/>
            <person name="Chaudhuri R.R."/>
            <person name="La Ragione R."/>
            <person name="Hildebrand F."/>
            <person name="Pallen M.J."/>
        </authorList>
    </citation>
    <scope>NUCLEOTIDE SEQUENCE</scope>
    <source>
        <strain evidence="3">CHK33-5263</strain>
    </source>
</reference>
<dbReference type="InterPro" id="IPR013785">
    <property type="entry name" value="Aldolase_TIM"/>
</dbReference>
<gene>
    <name evidence="3" type="ORF">H9812_01745</name>
</gene>
<name>A0A9D2DWA6_9FIRM</name>
<protein>
    <submittedName>
        <fullName evidence="3">Aldolase catalytic domain-containing protein</fullName>
    </submittedName>
</protein>
<organism evidence="3 4">
    <name type="scientific">Candidatus Gallimonas intestinigallinarum</name>
    <dbReference type="NCBI Taxonomy" id="2838604"/>
    <lineage>
        <taxon>Bacteria</taxon>
        <taxon>Bacillati</taxon>
        <taxon>Bacillota</taxon>
        <taxon>Clostridia</taxon>
        <taxon>Candidatus Gallimonas</taxon>
    </lineage>
</organism>
<evidence type="ECO:0000256" key="1">
    <source>
        <dbReference type="ARBA" id="ARBA00023211"/>
    </source>
</evidence>
<comment type="caution">
    <text evidence="3">The sequence shown here is derived from an EMBL/GenBank/DDBJ whole genome shotgun (WGS) entry which is preliminary data.</text>
</comment>
<dbReference type="PANTHER" id="PTHR10277:SF9">
    <property type="entry name" value="2-ISOPROPYLMALATE SYNTHASE 1, CHLOROPLASTIC-RELATED"/>
    <property type="match status" value="1"/>
</dbReference>
<dbReference type="InterPro" id="IPR050073">
    <property type="entry name" value="2-IPM_HCS-like"/>
</dbReference>
<dbReference type="Proteomes" id="UP000824044">
    <property type="component" value="Unassembled WGS sequence"/>
</dbReference>
<dbReference type="Gene3D" id="3.20.20.70">
    <property type="entry name" value="Aldolase class I"/>
    <property type="match status" value="1"/>
</dbReference>
<accession>A0A9D2DWA6</accession>
<proteinExistence type="predicted"/>
<evidence type="ECO:0000259" key="2">
    <source>
        <dbReference type="PROSITE" id="PS50991"/>
    </source>
</evidence>
<dbReference type="SUPFAM" id="SSF51569">
    <property type="entry name" value="Aldolase"/>
    <property type="match status" value="1"/>
</dbReference>
<keyword evidence="1" id="KW-0464">Manganese</keyword>
<dbReference type="AlphaFoldDB" id="A0A9D2DWA6"/>
<dbReference type="InterPro" id="IPR000891">
    <property type="entry name" value="PYR_CT"/>
</dbReference>
<dbReference type="EMBL" id="DXBS01000039">
    <property type="protein sequence ID" value="HIZ24183.1"/>
    <property type="molecule type" value="Genomic_DNA"/>
</dbReference>